<reference evidence="4" key="1">
    <citation type="submission" date="2025-08" db="UniProtKB">
        <authorList>
            <consortium name="Ensembl"/>
        </authorList>
    </citation>
    <scope>IDENTIFICATION</scope>
</reference>
<dbReference type="InterPro" id="IPR050769">
    <property type="entry name" value="NAT_camello-type"/>
</dbReference>
<keyword evidence="2" id="KW-0812">Transmembrane</keyword>
<sequence length="230" mass="26369">MLIQKKLTGAMANYIIRRFKTKDYDIVRLLFRQGMIEHLPTTCIYILKLPRVHFLLMVSLISLLLASKSYLLSFMCMTAILAAGWQLMKGEFNHYVEQCYMEDLMDIDKSYMEKKKSCFWVVEFNGRVVGMVGAQLAEDSDDVMVLKRLSVAKDQRFKGIARSLSTTVIEFAKQQGCKSVTLETSMVQHGAQKLYESMGFTKTDVCTFPTLLGRFASFSVFTYVYNIETP</sequence>
<dbReference type="PANTHER" id="PTHR13947">
    <property type="entry name" value="GNAT FAMILY N-ACETYLTRANSFERASE"/>
    <property type="match status" value="1"/>
</dbReference>
<keyword evidence="2" id="KW-1133">Transmembrane helix</keyword>
<accession>A0A8C5LLM6</accession>
<dbReference type="Pfam" id="PF00583">
    <property type="entry name" value="Acetyltransf_1"/>
    <property type="match status" value="1"/>
</dbReference>
<dbReference type="SUPFAM" id="SSF55729">
    <property type="entry name" value="Acyl-CoA N-acyltransferases (Nat)"/>
    <property type="match status" value="1"/>
</dbReference>
<dbReference type="Gene3D" id="3.40.630.30">
    <property type="match status" value="1"/>
</dbReference>
<reference evidence="4" key="2">
    <citation type="submission" date="2025-09" db="UniProtKB">
        <authorList>
            <consortium name="Ensembl"/>
        </authorList>
    </citation>
    <scope>IDENTIFICATION</scope>
</reference>
<dbReference type="CDD" id="cd04301">
    <property type="entry name" value="NAT_SF"/>
    <property type="match status" value="1"/>
</dbReference>
<evidence type="ECO:0000256" key="1">
    <source>
        <dbReference type="ARBA" id="ARBA00022679"/>
    </source>
</evidence>
<keyword evidence="2" id="KW-0472">Membrane</keyword>
<dbReference type="Proteomes" id="UP000694569">
    <property type="component" value="Unplaced"/>
</dbReference>
<name>A0A8C5LLM6_9ANUR</name>
<dbReference type="AlphaFoldDB" id="A0A8C5LLM6"/>
<dbReference type="OrthoDB" id="41532at2759"/>
<dbReference type="GeneTree" id="ENSGT00950000182932"/>
<evidence type="ECO:0000259" key="3">
    <source>
        <dbReference type="PROSITE" id="PS51186"/>
    </source>
</evidence>
<keyword evidence="5" id="KW-1185">Reference proteome</keyword>
<dbReference type="Ensembl" id="ENSLLET00000000133.1">
    <property type="protein sequence ID" value="ENSLLEP00000000122.1"/>
    <property type="gene ID" value="ENSLLEG00000000099.1"/>
</dbReference>
<dbReference type="PANTHER" id="PTHR13947:SF58">
    <property type="entry name" value="8B (PUTATIVE,_PSEUDO-RELATED"/>
    <property type="match status" value="1"/>
</dbReference>
<feature type="domain" description="N-acetyltransferase" evidence="3">
    <location>
        <begin position="72"/>
        <end position="228"/>
    </location>
</feature>
<dbReference type="PROSITE" id="PS51186">
    <property type="entry name" value="GNAT"/>
    <property type="match status" value="1"/>
</dbReference>
<dbReference type="InterPro" id="IPR000182">
    <property type="entry name" value="GNAT_dom"/>
</dbReference>
<organism evidence="4 5">
    <name type="scientific">Leptobrachium leishanense</name>
    <name type="common">Leishan spiny toad</name>
    <dbReference type="NCBI Taxonomy" id="445787"/>
    <lineage>
        <taxon>Eukaryota</taxon>
        <taxon>Metazoa</taxon>
        <taxon>Chordata</taxon>
        <taxon>Craniata</taxon>
        <taxon>Vertebrata</taxon>
        <taxon>Euteleostomi</taxon>
        <taxon>Amphibia</taxon>
        <taxon>Batrachia</taxon>
        <taxon>Anura</taxon>
        <taxon>Pelobatoidea</taxon>
        <taxon>Megophryidae</taxon>
        <taxon>Leptobrachium</taxon>
    </lineage>
</organism>
<dbReference type="InterPro" id="IPR016181">
    <property type="entry name" value="Acyl_CoA_acyltransferase"/>
</dbReference>
<keyword evidence="1" id="KW-0808">Transferase</keyword>
<evidence type="ECO:0000256" key="2">
    <source>
        <dbReference type="SAM" id="Phobius"/>
    </source>
</evidence>
<proteinExistence type="predicted"/>
<evidence type="ECO:0000313" key="4">
    <source>
        <dbReference type="Ensembl" id="ENSLLEP00000000122.1"/>
    </source>
</evidence>
<protein>
    <recommendedName>
        <fullName evidence="3">N-acetyltransferase domain-containing protein</fullName>
    </recommendedName>
</protein>
<feature type="transmembrane region" description="Helical" evidence="2">
    <location>
        <begin position="42"/>
        <end position="64"/>
    </location>
</feature>
<evidence type="ECO:0000313" key="5">
    <source>
        <dbReference type="Proteomes" id="UP000694569"/>
    </source>
</evidence>
<dbReference type="GO" id="GO:0008080">
    <property type="term" value="F:N-acetyltransferase activity"/>
    <property type="evidence" value="ECO:0007669"/>
    <property type="project" value="InterPro"/>
</dbReference>